<protein>
    <submittedName>
        <fullName evidence="1">(diamondback moth) hypothetical protein</fullName>
    </submittedName>
</protein>
<dbReference type="AlphaFoldDB" id="A0A8S4E9Z2"/>
<dbReference type="Proteomes" id="UP000653454">
    <property type="component" value="Unassembled WGS sequence"/>
</dbReference>
<accession>A0A8S4E9Z2</accession>
<name>A0A8S4E9Z2_PLUXY</name>
<evidence type="ECO:0000313" key="1">
    <source>
        <dbReference type="EMBL" id="CAG9112521.1"/>
    </source>
</evidence>
<dbReference type="EMBL" id="CAJHNJ030000014">
    <property type="protein sequence ID" value="CAG9112521.1"/>
    <property type="molecule type" value="Genomic_DNA"/>
</dbReference>
<keyword evidence="2" id="KW-1185">Reference proteome</keyword>
<comment type="caution">
    <text evidence="1">The sequence shown here is derived from an EMBL/GenBank/DDBJ whole genome shotgun (WGS) entry which is preliminary data.</text>
</comment>
<reference evidence="1" key="1">
    <citation type="submission" date="2020-11" db="EMBL/GenBank/DDBJ databases">
        <authorList>
            <person name="Whiteford S."/>
        </authorList>
    </citation>
    <scope>NUCLEOTIDE SEQUENCE</scope>
</reference>
<proteinExistence type="predicted"/>
<gene>
    <name evidence="1" type="ORF">PLXY2_LOCUS4901</name>
</gene>
<organism evidence="1 2">
    <name type="scientific">Plutella xylostella</name>
    <name type="common">Diamondback moth</name>
    <name type="synonym">Plutella maculipennis</name>
    <dbReference type="NCBI Taxonomy" id="51655"/>
    <lineage>
        <taxon>Eukaryota</taxon>
        <taxon>Metazoa</taxon>
        <taxon>Ecdysozoa</taxon>
        <taxon>Arthropoda</taxon>
        <taxon>Hexapoda</taxon>
        <taxon>Insecta</taxon>
        <taxon>Pterygota</taxon>
        <taxon>Neoptera</taxon>
        <taxon>Endopterygota</taxon>
        <taxon>Lepidoptera</taxon>
        <taxon>Glossata</taxon>
        <taxon>Ditrysia</taxon>
        <taxon>Yponomeutoidea</taxon>
        <taxon>Plutellidae</taxon>
        <taxon>Plutella</taxon>
    </lineage>
</organism>
<dbReference type="PROSITE" id="PS51257">
    <property type="entry name" value="PROKAR_LIPOPROTEIN"/>
    <property type="match status" value="1"/>
</dbReference>
<evidence type="ECO:0000313" key="2">
    <source>
        <dbReference type="Proteomes" id="UP000653454"/>
    </source>
</evidence>
<sequence length="95" mass="10227">MSSDARLSFSNAARRPASIAIAAFTGCSRLYEIESRFPRVPGLSCTFDIVGGGRMQLFSIIVGAHRCGMDYAAFHHHQRPGGLPGVMGCRDQVLA</sequence>